<proteinExistence type="predicted"/>
<dbReference type="EMBL" id="FKBS01000012">
    <property type="protein sequence ID" value="SAI06296.1"/>
    <property type="molecule type" value="Genomic_DNA"/>
</dbReference>
<dbReference type="AlphaFoldDB" id="A0A157MBV6"/>
<dbReference type="OrthoDB" id="3235173at2"/>
<evidence type="ECO:0000313" key="2">
    <source>
        <dbReference type="Proteomes" id="UP000077037"/>
    </source>
</evidence>
<dbReference type="InterPro" id="IPR059220">
    <property type="entry name" value="AbiEi"/>
</dbReference>
<accession>A0A157MBV6</accession>
<evidence type="ECO:0008006" key="3">
    <source>
        <dbReference type="Google" id="ProtNLM"/>
    </source>
</evidence>
<dbReference type="Proteomes" id="UP000077037">
    <property type="component" value="Unassembled WGS sequence"/>
</dbReference>
<name>A0A157MBV6_9BORD</name>
<reference evidence="1 2" key="1">
    <citation type="submission" date="2016-03" db="EMBL/GenBank/DDBJ databases">
        <authorList>
            <consortium name="Pathogen Informatics"/>
        </authorList>
    </citation>
    <scope>NUCLEOTIDE SEQUENCE [LARGE SCALE GENOMIC DNA]</scope>
    <source>
        <strain evidence="1 2">NCTC13364</strain>
    </source>
</reference>
<dbReference type="RefSeq" id="WP_066409907.1">
    <property type="nucleotide sequence ID" value="NZ_FKBS01000012.1"/>
</dbReference>
<organism evidence="1 2">
    <name type="scientific">Bordetella ansorpii</name>
    <dbReference type="NCBI Taxonomy" id="288768"/>
    <lineage>
        <taxon>Bacteria</taxon>
        <taxon>Pseudomonadati</taxon>
        <taxon>Pseudomonadota</taxon>
        <taxon>Betaproteobacteria</taxon>
        <taxon>Burkholderiales</taxon>
        <taxon>Alcaligenaceae</taxon>
        <taxon>Bordetella</taxon>
    </lineage>
</organism>
<sequence length="178" mass="20175">MRVQDLLTTFNRWDERGFWAYTATTLKLLFPGNDRARAKALAAHQAHGLVARIARGLYINPHAQSLPADLLSALVPWLRPWDLNYLSLESVLSESGLLSQIPSRLTLITTGRSQVFDTPYGTIEFTHTTQAPDKLQPNLSWQAARTLWVATPEQAWRDLRRSRRNLDLVDPTFVARVG</sequence>
<dbReference type="NCBIfam" id="NF047376">
    <property type="entry name" value="TAA_AbiEi"/>
    <property type="match status" value="1"/>
</dbReference>
<protein>
    <recommendedName>
        <fullName evidence="3">Transcriptional regulator, AbiEi antitoxin, Type IV TA system</fullName>
    </recommendedName>
</protein>
<evidence type="ECO:0000313" key="1">
    <source>
        <dbReference type="EMBL" id="SAI06296.1"/>
    </source>
</evidence>
<gene>
    <name evidence="1" type="ORF">SAMEA1982600_01147</name>
</gene>